<organism evidence="2 3">
    <name type="scientific">Desulfonema magnum</name>
    <dbReference type="NCBI Taxonomy" id="45655"/>
    <lineage>
        <taxon>Bacteria</taxon>
        <taxon>Pseudomonadati</taxon>
        <taxon>Thermodesulfobacteriota</taxon>
        <taxon>Desulfobacteria</taxon>
        <taxon>Desulfobacterales</taxon>
        <taxon>Desulfococcaceae</taxon>
        <taxon>Desulfonema</taxon>
    </lineage>
</organism>
<dbReference type="AlphaFoldDB" id="A0A975BF51"/>
<evidence type="ECO:0000313" key="2">
    <source>
        <dbReference type="EMBL" id="QTA84155.1"/>
    </source>
</evidence>
<sequence length="131" mass="14940">MYNNSEKFHIRSKVWIEDDEGNVVFGLGRFKILETIRQSGSIQAAAKELKMSYRAVWGKVRATEERLGEPLLIRNIGGSSGGGSRLTPFAQMLMDQFSQLHKRVNTHSDELFEKNFARGLRNPQTLSQKKK</sequence>
<dbReference type="GO" id="GO:0003700">
    <property type="term" value="F:DNA-binding transcription factor activity"/>
    <property type="evidence" value="ECO:0007669"/>
    <property type="project" value="InterPro"/>
</dbReference>
<dbReference type="RefSeq" id="WP_207680759.1">
    <property type="nucleotide sequence ID" value="NZ_CP061800.1"/>
</dbReference>
<dbReference type="InterPro" id="IPR036388">
    <property type="entry name" value="WH-like_DNA-bd_sf"/>
</dbReference>
<dbReference type="PANTHER" id="PTHR30432">
    <property type="entry name" value="TRANSCRIPTIONAL REGULATOR MODE"/>
    <property type="match status" value="1"/>
</dbReference>
<evidence type="ECO:0000313" key="3">
    <source>
        <dbReference type="Proteomes" id="UP000663722"/>
    </source>
</evidence>
<dbReference type="InterPro" id="IPR036390">
    <property type="entry name" value="WH_DNA-bd_sf"/>
</dbReference>
<keyword evidence="3" id="KW-1185">Reference proteome</keyword>
<dbReference type="Gene3D" id="1.10.10.10">
    <property type="entry name" value="Winged helix-like DNA-binding domain superfamily/Winged helix DNA-binding domain"/>
    <property type="match status" value="1"/>
</dbReference>
<name>A0A975BF51_9BACT</name>
<evidence type="ECO:0000259" key="1">
    <source>
        <dbReference type="Pfam" id="PF00126"/>
    </source>
</evidence>
<dbReference type="Proteomes" id="UP000663722">
    <property type="component" value="Chromosome"/>
</dbReference>
<gene>
    <name evidence="2" type="ORF">dnm_001480</name>
</gene>
<protein>
    <submittedName>
        <fullName evidence="2">Transcription regulator HTH motif-containing protein</fullName>
    </submittedName>
</protein>
<feature type="domain" description="HTH lysR-type" evidence="1">
    <location>
        <begin position="29"/>
        <end position="90"/>
    </location>
</feature>
<dbReference type="Pfam" id="PF00126">
    <property type="entry name" value="HTH_1"/>
    <property type="match status" value="1"/>
</dbReference>
<dbReference type="EMBL" id="CP061800">
    <property type="protein sequence ID" value="QTA84155.1"/>
    <property type="molecule type" value="Genomic_DNA"/>
</dbReference>
<dbReference type="SUPFAM" id="SSF46785">
    <property type="entry name" value="Winged helix' DNA-binding domain"/>
    <property type="match status" value="1"/>
</dbReference>
<dbReference type="PANTHER" id="PTHR30432:SF1">
    <property type="entry name" value="DNA-BINDING TRANSCRIPTIONAL DUAL REGULATOR MODE"/>
    <property type="match status" value="1"/>
</dbReference>
<accession>A0A975BF51</accession>
<dbReference type="InterPro" id="IPR000847">
    <property type="entry name" value="LysR_HTH_N"/>
</dbReference>
<dbReference type="KEGG" id="dmm:dnm_001480"/>
<dbReference type="InterPro" id="IPR051815">
    <property type="entry name" value="Molybdate_resp_trans_reg"/>
</dbReference>
<proteinExistence type="predicted"/>
<reference evidence="2" key="1">
    <citation type="journal article" date="2021" name="Microb. Physiol.">
        <title>Proteogenomic Insights into the Physiology of Marine, Sulfate-Reducing, Filamentous Desulfonema limicola and Desulfonema magnum.</title>
        <authorList>
            <person name="Schnaars V."/>
            <person name="Wohlbrand L."/>
            <person name="Scheve S."/>
            <person name="Hinrichs C."/>
            <person name="Reinhardt R."/>
            <person name="Rabus R."/>
        </authorList>
    </citation>
    <scope>NUCLEOTIDE SEQUENCE</scope>
    <source>
        <strain evidence="2">4be13</strain>
    </source>
</reference>